<reference evidence="1" key="1">
    <citation type="submission" date="2022-12" db="EMBL/GenBank/DDBJ databases">
        <title>Reference genome sequencing for broad-spectrum identification of bacterial and archaeal isolates by mass spectrometry.</title>
        <authorList>
            <person name="Sekiguchi Y."/>
            <person name="Tourlousse D.M."/>
        </authorList>
    </citation>
    <scope>NUCLEOTIDE SEQUENCE</scope>
    <source>
        <strain evidence="1">ASRB1</strain>
    </source>
</reference>
<name>A0A9W6FV20_9BACT</name>
<protein>
    <submittedName>
        <fullName evidence="1">Uncharacterized protein</fullName>
    </submittedName>
</protein>
<evidence type="ECO:0000313" key="2">
    <source>
        <dbReference type="Proteomes" id="UP001144372"/>
    </source>
</evidence>
<gene>
    <name evidence="1" type="ORF">DAMNIGENAA_28730</name>
</gene>
<dbReference type="RefSeq" id="WP_281795259.1">
    <property type="nucleotide sequence ID" value="NZ_BSDR01000001.1"/>
</dbReference>
<comment type="caution">
    <text evidence="1">The sequence shown here is derived from an EMBL/GenBank/DDBJ whole genome shotgun (WGS) entry which is preliminary data.</text>
</comment>
<accession>A0A9W6FV20</accession>
<evidence type="ECO:0000313" key="1">
    <source>
        <dbReference type="EMBL" id="GLI35440.1"/>
    </source>
</evidence>
<dbReference type="AlphaFoldDB" id="A0A9W6FV20"/>
<proteinExistence type="predicted"/>
<dbReference type="Proteomes" id="UP001144372">
    <property type="component" value="Unassembled WGS sequence"/>
</dbReference>
<dbReference type="EMBL" id="BSDR01000001">
    <property type="protein sequence ID" value="GLI35440.1"/>
    <property type="molecule type" value="Genomic_DNA"/>
</dbReference>
<sequence>MNEFLSEYFVLLSDFELSALVSAKNRDAFQPELKTYLNASRKLKELRRLSFAPELVEWKPPVFSEEGDGTVKDDTGKIRGKYAIFPLPARPGEPQMALGYDWFWEEFSAFLCERSFWAILSGNQFKVIAKSDEGGKADSCGELKATIKELWAAFWEKLASREHLKKSVEIYLNHKTLFKNQAKAWGREEVPILSADMAKFLIHYYQTGSNRKKLFKEKSIPSAIDSLKGVLEKGSYAQVVFPEPKSDKFVKGGDFFSGRDAKEVACLACGEILPKNDSYKRLAVFVKDADERPQSGKLKDDKPCFCPRCVATVFLCPVKLTPETLTVRFLDPARKELPDSKDLPAVQMELRKYVAQTLHVAAGSFVSLHVNESVDRKPLVQTFGAYSYALWKMALTFSPELFAQGFSVEVYPGEEIFTLPRWQLWLTSALVHWDKVFEYRCYSDKKLRPHFGRFLRLISRGKVFESFYTLLKGGVIEDYSRSWRRFQIQDIWEQFERILSKEEPMPIPDYPKIVGFAGLLLPLAERVENSKTAGNEKKRAVSKLLEEVDRPIQYAYTASRESGARDFIFCRQPRNRYFFEKALELLGWAGEDVEELKREGARIVNENDGLSWARDAGEKIFIGPDQIARVTGALVNEGEKPYQNEADWRAFAYQAKLALWSMFPQHLGSDNQ</sequence>
<keyword evidence="2" id="KW-1185">Reference proteome</keyword>
<organism evidence="1 2">
    <name type="scientific">Desulforhabdus amnigena</name>
    <dbReference type="NCBI Taxonomy" id="40218"/>
    <lineage>
        <taxon>Bacteria</taxon>
        <taxon>Pseudomonadati</taxon>
        <taxon>Thermodesulfobacteriota</taxon>
        <taxon>Syntrophobacteria</taxon>
        <taxon>Syntrophobacterales</taxon>
        <taxon>Syntrophobacteraceae</taxon>
        <taxon>Desulforhabdus</taxon>
    </lineage>
</organism>